<keyword evidence="1" id="KW-1133">Transmembrane helix</keyword>
<keyword evidence="1" id="KW-0472">Membrane</keyword>
<comment type="caution">
    <text evidence="2">The sequence shown here is derived from an EMBL/GenBank/DDBJ whole genome shotgun (WGS) entry which is preliminary data.</text>
</comment>
<feature type="transmembrane region" description="Helical" evidence="1">
    <location>
        <begin position="68"/>
        <end position="90"/>
    </location>
</feature>
<protein>
    <submittedName>
        <fullName evidence="2">Uncharacterized protein</fullName>
    </submittedName>
</protein>
<feature type="transmembrane region" description="Helical" evidence="1">
    <location>
        <begin position="21"/>
        <end position="40"/>
    </location>
</feature>
<dbReference type="Proteomes" id="UP001500469">
    <property type="component" value="Unassembled WGS sequence"/>
</dbReference>
<proteinExistence type="predicted"/>
<evidence type="ECO:0000313" key="2">
    <source>
        <dbReference type="EMBL" id="GAA0879342.1"/>
    </source>
</evidence>
<evidence type="ECO:0000256" key="1">
    <source>
        <dbReference type="SAM" id="Phobius"/>
    </source>
</evidence>
<keyword evidence="1" id="KW-0812">Transmembrane</keyword>
<accession>A0ABP3YFN5</accession>
<organism evidence="2 3">
    <name type="scientific">Algoriphagus jejuensis</name>
    <dbReference type="NCBI Taxonomy" id="419934"/>
    <lineage>
        <taxon>Bacteria</taxon>
        <taxon>Pseudomonadati</taxon>
        <taxon>Bacteroidota</taxon>
        <taxon>Cytophagia</taxon>
        <taxon>Cytophagales</taxon>
        <taxon>Cyclobacteriaceae</taxon>
        <taxon>Algoriphagus</taxon>
    </lineage>
</organism>
<gene>
    <name evidence="2" type="ORF">GCM10009119_23100</name>
</gene>
<keyword evidence="3" id="KW-1185">Reference proteome</keyword>
<reference evidence="3" key="1">
    <citation type="journal article" date="2019" name="Int. J. Syst. Evol. Microbiol.">
        <title>The Global Catalogue of Microorganisms (GCM) 10K type strain sequencing project: providing services to taxonomists for standard genome sequencing and annotation.</title>
        <authorList>
            <consortium name="The Broad Institute Genomics Platform"/>
            <consortium name="The Broad Institute Genome Sequencing Center for Infectious Disease"/>
            <person name="Wu L."/>
            <person name="Ma J."/>
        </authorList>
    </citation>
    <scope>NUCLEOTIDE SEQUENCE [LARGE SCALE GENOMIC DNA]</scope>
    <source>
        <strain evidence="3">JCM 16112</strain>
    </source>
</reference>
<evidence type="ECO:0000313" key="3">
    <source>
        <dbReference type="Proteomes" id="UP001500469"/>
    </source>
</evidence>
<name>A0ABP3YFN5_9BACT</name>
<dbReference type="RefSeq" id="WP_343851642.1">
    <property type="nucleotide sequence ID" value="NZ_BAAAFI010000010.1"/>
</dbReference>
<dbReference type="EMBL" id="BAAAFI010000010">
    <property type="protein sequence ID" value="GAA0879342.1"/>
    <property type="molecule type" value="Genomic_DNA"/>
</dbReference>
<sequence>MNSPLSLSDPGAILGKTFLKIGQVLLVLLLLGCGYMAYLASEGFFTGWDFEFDSELASIFPGQSPDTIIYYFFLALIVKIAIWLAFLTWLNRKI</sequence>